<dbReference type="InterPro" id="IPR006149">
    <property type="entry name" value="EB_dom"/>
</dbReference>
<accession>A0A5S6R2Z3</accession>
<dbReference type="PANTHER" id="PTHR39069:SF8">
    <property type="entry name" value="FI17111P1"/>
    <property type="match status" value="1"/>
</dbReference>
<evidence type="ECO:0000313" key="2">
    <source>
        <dbReference type="Proteomes" id="UP000046395"/>
    </source>
</evidence>
<dbReference type="AlphaFoldDB" id="A0A5S6R2Z3"/>
<evidence type="ECO:0000259" key="1">
    <source>
        <dbReference type="PROSITE" id="PS01186"/>
    </source>
</evidence>
<evidence type="ECO:0000313" key="3">
    <source>
        <dbReference type="WBParaSite" id="TMUE_3000013674.1"/>
    </source>
</evidence>
<dbReference type="STRING" id="70415.A0A5S6R2Z3"/>
<keyword evidence="2" id="KW-1185">Reference proteome</keyword>
<feature type="domain" description="EGF-like" evidence="1">
    <location>
        <begin position="235"/>
        <end position="248"/>
    </location>
</feature>
<organism evidence="2 3">
    <name type="scientific">Trichuris muris</name>
    <name type="common">Mouse whipworm</name>
    <dbReference type="NCBI Taxonomy" id="70415"/>
    <lineage>
        <taxon>Eukaryota</taxon>
        <taxon>Metazoa</taxon>
        <taxon>Ecdysozoa</taxon>
        <taxon>Nematoda</taxon>
        <taxon>Enoplea</taxon>
        <taxon>Dorylaimia</taxon>
        <taxon>Trichinellida</taxon>
        <taxon>Trichuridae</taxon>
        <taxon>Trichuris</taxon>
    </lineage>
</organism>
<dbReference type="PANTHER" id="PTHR39069">
    <property type="entry name" value="ECDYSONE-INDUCIBLE GENE E1, ISOFORM A"/>
    <property type="match status" value="1"/>
</dbReference>
<dbReference type="SUPFAM" id="SSF57184">
    <property type="entry name" value="Growth factor receptor domain"/>
    <property type="match status" value="1"/>
</dbReference>
<protein>
    <submittedName>
        <fullName evidence="3">EGF-like domain-containing protein</fullName>
    </submittedName>
</protein>
<dbReference type="InterPro" id="IPR009030">
    <property type="entry name" value="Growth_fac_rcpt_cys_sf"/>
</dbReference>
<dbReference type="InterPro" id="IPR000742">
    <property type="entry name" value="EGF"/>
</dbReference>
<dbReference type="PROSITE" id="PS01186">
    <property type="entry name" value="EGF_2"/>
    <property type="match status" value="1"/>
</dbReference>
<proteinExistence type="predicted"/>
<dbReference type="Pfam" id="PF01683">
    <property type="entry name" value="EB"/>
    <property type="match status" value="2"/>
</dbReference>
<dbReference type="WBParaSite" id="TMUE_3000013674.1">
    <property type="protein sequence ID" value="TMUE_3000013674.1"/>
    <property type="gene ID" value="WBGene00291130"/>
</dbReference>
<dbReference type="Proteomes" id="UP000046395">
    <property type="component" value="Unassembled WGS sequence"/>
</dbReference>
<reference evidence="3" key="1">
    <citation type="submission" date="2019-12" db="UniProtKB">
        <authorList>
            <consortium name="WormBaseParasite"/>
        </authorList>
    </citation>
    <scope>IDENTIFICATION</scope>
</reference>
<name>A0A5S6R2Z3_TRIMR</name>
<sequence>MRSLESAAASGAAGHCVTMQTATIRSARHKGDRNQGELSDHDVQPANDDGICKVGYFEDGDQCHSELGSPCSNPGEPCTAIVGSLCDPVKSACRCSTNWRQINLNTCYEPPAEKSQLKYVPALAKGAYVNELNEGHKAGDAKVVSDLDVKSIFRQWLRRMSRLFTQRSAVGSKCSVNTLCVVKYSKCSELGICECQYGFYQRNGKCLPGLRNKCILIGQPCYNIPNSLCSKSYICSCKPGYIQANDHCEPANSLQSRQKPQRSITPVNLVLCKSNCPIEHASCVKGSCHCLPGYKAVDDKCTPDSVGNFSNCAYDWDCQRMNAQCVDKQCQCTPGYILIIDQCLPTVGSICSDALRCGVPYSYCGADLRCRCYEGHVAENGECVEIQTRQVEHHYQPAVALA</sequence>
<dbReference type="SMART" id="SM00181">
    <property type="entry name" value="EGF"/>
    <property type="match status" value="4"/>
</dbReference>